<protein>
    <submittedName>
        <fullName evidence="1">Gamma-glutamyl-gamma-aminobutyrate hydrolase</fullName>
    </submittedName>
</protein>
<dbReference type="Pfam" id="PF07722">
    <property type="entry name" value="Peptidase_C26"/>
    <property type="match status" value="1"/>
</dbReference>
<reference evidence="1" key="1">
    <citation type="journal article" date="2023" name="Antonie Van Leeuwenhoek">
        <title>Mesoterricola silvestris gen. nov., sp. nov., Mesoterricola sediminis sp. nov., Geothrix oryzae sp. nov., Geothrix edaphica sp. nov., Geothrix rubra sp. nov., and Geothrix limicola sp. nov., six novel members of Acidobacteriota isolated from soils.</title>
        <authorList>
            <person name="Itoh H."/>
            <person name="Sugisawa Y."/>
            <person name="Mise K."/>
            <person name="Xu Z."/>
            <person name="Kuniyasu M."/>
            <person name="Ushijima N."/>
            <person name="Kawano K."/>
            <person name="Kobayashi E."/>
            <person name="Shiratori Y."/>
            <person name="Masuda Y."/>
            <person name="Senoo K."/>
        </authorList>
    </citation>
    <scope>NUCLEOTIDE SEQUENCE</scope>
    <source>
        <strain evidence="1">Red802</strain>
    </source>
</reference>
<accession>A0ABQ5Q0I3</accession>
<gene>
    <name evidence="1" type="ORF">GETHED_23180</name>
</gene>
<keyword evidence="1" id="KW-0378">Hydrolase</keyword>
<dbReference type="InterPro" id="IPR044668">
    <property type="entry name" value="PuuD-like"/>
</dbReference>
<dbReference type="Proteomes" id="UP001165044">
    <property type="component" value="Unassembled WGS sequence"/>
</dbReference>
<dbReference type="InterPro" id="IPR011697">
    <property type="entry name" value="Peptidase_C26"/>
</dbReference>
<dbReference type="GO" id="GO:0016787">
    <property type="term" value="F:hydrolase activity"/>
    <property type="evidence" value="ECO:0007669"/>
    <property type="project" value="UniProtKB-KW"/>
</dbReference>
<name>A0ABQ5Q0I3_9BACT</name>
<sequence length="252" mass="27065">MSSGNSSLLVSCKNKSGAEKHYLPALRAAGWAGLIQLVAPGDPLPDLAGVTGFLLTGGDDIHPRHWDEAEAVHPKAEVDADRDAFEIPLIRAAWDRKLPILGICRGEQILNVALGGSMVQDVPDHYGCEPTRHQHGTPDIPDMRHRVQLAPGSRLRALLGEDVFLVNSRHHQAVKRVAPPLAAVGWHLDTIHAGTGPLVEAVEAVDPSRWVFGVQWHPENLVGLKGPAGDAARDLFAAFVQALGSRARTPSN</sequence>
<organism evidence="1 2">
    <name type="scientific">Geothrix edaphica</name>
    <dbReference type="NCBI Taxonomy" id="2927976"/>
    <lineage>
        <taxon>Bacteria</taxon>
        <taxon>Pseudomonadati</taxon>
        <taxon>Acidobacteriota</taxon>
        <taxon>Holophagae</taxon>
        <taxon>Holophagales</taxon>
        <taxon>Holophagaceae</taxon>
        <taxon>Geothrix</taxon>
    </lineage>
</organism>
<dbReference type="CDD" id="cd01745">
    <property type="entry name" value="GATase1_2"/>
    <property type="match status" value="1"/>
</dbReference>
<dbReference type="InterPro" id="IPR029062">
    <property type="entry name" value="Class_I_gatase-like"/>
</dbReference>
<keyword evidence="2" id="KW-1185">Reference proteome</keyword>
<dbReference type="Gene3D" id="3.40.50.880">
    <property type="match status" value="1"/>
</dbReference>
<proteinExistence type="predicted"/>
<dbReference type="EMBL" id="BSDC01000003">
    <property type="protein sequence ID" value="GLH67954.1"/>
    <property type="molecule type" value="Genomic_DNA"/>
</dbReference>
<dbReference type="SUPFAM" id="SSF52317">
    <property type="entry name" value="Class I glutamine amidotransferase-like"/>
    <property type="match status" value="1"/>
</dbReference>
<dbReference type="PROSITE" id="PS51273">
    <property type="entry name" value="GATASE_TYPE_1"/>
    <property type="match status" value="1"/>
</dbReference>
<dbReference type="PANTHER" id="PTHR43235">
    <property type="entry name" value="GLUTAMINE AMIDOTRANSFERASE PB2B2.05-RELATED"/>
    <property type="match status" value="1"/>
</dbReference>
<evidence type="ECO:0000313" key="1">
    <source>
        <dbReference type="EMBL" id="GLH67954.1"/>
    </source>
</evidence>
<comment type="caution">
    <text evidence="1">The sequence shown here is derived from an EMBL/GenBank/DDBJ whole genome shotgun (WGS) entry which is preliminary data.</text>
</comment>
<evidence type="ECO:0000313" key="2">
    <source>
        <dbReference type="Proteomes" id="UP001165044"/>
    </source>
</evidence>
<dbReference type="PANTHER" id="PTHR43235:SF1">
    <property type="entry name" value="GLUTAMINE AMIDOTRANSFERASE PB2B2.05-RELATED"/>
    <property type="match status" value="1"/>
</dbReference>